<dbReference type="PANTHER" id="PTHR13504:SF38">
    <property type="entry name" value="FIDO DOMAIN-CONTAINING PROTEIN"/>
    <property type="match status" value="1"/>
</dbReference>
<name>A0ABT7VTY9_9GAMM</name>
<dbReference type="Pfam" id="PF02661">
    <property type="entry name" value="Fic"/>
    <property type="match status" value="1"/>
</dbReference>
<organism evidence="2 3">
    <name type="scientific">Candidatus Marithioploca araucensis</name>
    <dbReference type="NCBI Taxonomy" id="70273"/>
    <lineage>
        <taxon>Bacteria</taxon>
        <taxon>Pseudomonadati</taxon>
        <taxon>Pseudomonadota</taxon>
        <taxon>Gammaproteobacteria</taxon>
        <taxon>Thiotrichales</taxon>
        <taxon>Thiotrichaceae</taxon>
        <taxon>Candidatus Marithioploca</taxon>
    </lineage>
</organism>
<dbReference type="InterPro" id="IPR040198">
    <property type="entry name" value="Fido_containing"/>
</dbReference>
<keyword evidence="3" id="KW-1185">Reference proteome</keyword>
<sequence>MKNLDLLQNLDEDLKQSLIKQLRNLWTHTSTAIEGNTLSLGETAFVIEEGLTVSGKPLKDHEEVVGHASAIELIWRYIARESDFTKADLFALHKAVQTERITDIYKPVGNWKVEPNGTTVITDDQQQIFLEYAAPNAVPALMDNWFEMINRFSRDKLDRNQALTAYAEIHLSLVRIHPFFDGGTKRRFETLCILLPLSKLRFFCNTQPTFFVVIQFGTKSW</sequence>
<dbReference type="PROSITE" id="PS51459">
    <property type="entry name" value="FIDO"/>
    <property type="match status" value="1"/>
</dbReference>
<accession>A0ABT7VTY9</accession>
<dbReference type="EMBL" id="JAUCGM010000409">
    <property type="protein sequence ID" value="MDM8563029.1"/>
    <property type="molecule type" value="Genomic_DNA"/>
</dbReference>
<feature type="non-terminal residue" evidence="2">
    <location>
        <position position="221"/>
    </location>
</feature>
<evidence type="ECO:0000259" key="1">
    <source>
        <dbReference type="PROSITE" id="PS51459"/>
    </source>
</evidence>
<reference evidence="2" key="1">
    <citation type="submission" date="2023-06" db="EMBL/GenBank/DDBJ databases">
        <title>Uncultivated large filamentous bacteria from sulfidic sediments reveal new species and different genomic features in energy metabolism and defense.</title>
        <authorList>
            <person name="Fonseca A."/>
        </authorList>
    </citation>
    <scope>NUCLEOTIDE SEQUENCE</scope>
    <source>
        <strain evidence="2">HSG4</strain>
    </source>
</reference>
<dbReference type="InterPro" id="IPR003812">
    <property type="entry name" value="Fido"/>
</dbReference>
<dbReference type="Proteomes" id="UP001171945">
    <property type="component" value="Unassembled WGS sequence"/>
</dbReference>
<gene>
    <name evidence="2" type="ORF">QUF54_06725</name>
</gene>
<evidence type="ECO:0000313" key="2">
    <source>
        <dbReference type="EMBL" id="MDM8563029.1"/>
    </source>
</evidence>
<dbReference type="InterPro" id="IPR036597">
    <property type="entry name" value="Fido-like_dom_sf"/>
</dbReference>
<comment type="caution">
    <text evidence="2">The sequence shown here is derived from an EMBL/GenBank/DDBJ whole genome shotgun (WGS) entry which is preliminary data.</text>
</comment>
<proteinExistence type="predicted"/>
<dbReference type="Gene3D" id="1.10.3290.10">
    <property type="entry name" value="Fido-like domain"/>
    <property type="match status" value="1"/>
</dbReference>
<protein>
    <submittedName>
        <fullName evidence="2">Fic family protein</fullName>
    </submittedName>
</protein>
<dbReference type="PANTHER" id="PTHR13504">
    <property type="entry name" value="FIDO DOMAIN-CONTAINING PROTEIN DDB_G0283145"/>
    <property type="match status" value="1"/>
</dbReference>
<evidence type="ECO:0000313" key="3">
    <source>
        <dbReference type="Proteomes" id="UP001171945"/>
    </source>
</evidence>
<dbReference type="SUPFAM" id="SSF140931">
    <property type="entry name" value="Fic-like"/>
    <property type="match status" value="1"/>
</dbReference>
<feature type="domain" description="Fido" evidence="1">
    <location>
        <begin position="84"/>
        <end position="221"/>
    </location>
</feature>